<evidence type="ECO:0000256" key="5">
    <source>
        <dbReference type="ARBA" id="ARBA00022692"/>
    </source>
</evidence>
<keyword evidence="12" id="KW-1185">Reference proteome</keyword>
<keyword evidence="3" id="KW-0328">Glycosyltransferase</keyword>
<gene>
    <name evidence="11" type="ORF">HNR67_005177</name>
</gene>
<feature type="transmembrane region" description="Helical" evidence="8">
    <location>
        <begin position="372"/>
        <end position="393"/>
    </location>
</feature>
<feature type="transmembrane region" description="Helical" evidence="8">
    <location>
        <begin position="204"/>
        <end position="224"/>
    </location>
</feature>
<evidence type="ECO:0000313" key="11">
    <source>
        <dbReference type="EMBL" id="MBB4679059.1"/>
    </source>
</evidence>
<feature type="transmembrane region" description="Helical" evidence="8">
    <location>
        <begin position="289"/>
        <end position="307"/>
    </location>
</feature>
<accession>A0A7W7FXL2</accession>
<dbReference type="GO" id="GO:0005886">
    <property type="term" value="C:plasma membrane"/>
    <property type="evidence" value="ECO:0007669"/>
    <property type="project" value="UniProtKB-SubCell"/>
</dbReference>
<feature type="transmembrane region" description="Helical" evidence="8">
    <location>
        <begin position="433"/>
        <end position="452"/>
    </location>
</feature>
<keyword evidence="6 8" id="KW-1133">Transmembrane helix</keyword>
<dbReference type="AlphaFoldDB" id="A0A7W7FXL2"/>
<dbReference type="PANTHER" id="PTHR33908">
    <property type="entry name" value="MANNOSYLTRANSFERASE YKCB-RELATED"/>
    <property type="match status" value="1"/>
</dbReference>
<evidence type="ECO:0000256" key="4">
    <source>
        <dbReference type="ARBA" id="ARBA00022679"/>
    </source>
</evidence>
<feature type="transmembrane region" description="Helical" evidence="8">
    <location>
        <begin position="110"/>
        <end position="130"/>
    </location>
</feature>
<feature type="transmembrane region" description="Helical" evidence="8">
    <location>
        <begin position="405"/>
        <end position="426"/>
    </location>
</feature>
<keyword evidence="2" id="KW-1003">Cell membrane</keyword>
<keyword evidence="5 8" id="KW-0812">Transmembrane</keyword>
<dbReference type="EMBL" id="JACHMH010000001">
    <property type="protein sequence ID" value="MBB4679059.1"/>
    <property type="molecule type" value="Genomic_DNA"/>
</dbReference>
<evidence type="ECO:0000256" key="3">
    <source>
        <dbReference type="ARBA" id="ARBA00022676"/>
    </source>
</evidence>
<dbReference type="RefSeq" id="WP_185004852.1">
    <property type="nucleotide sequence ID" value="NZ_BAAAUI010000046.1"/>
</dbReference>
<dbReference type="GO" id="GO:0016763">
    <property type="term" value="F:pentosyltransferase activity"/>
    <property type="evidence" value="ECO:0007669"/>
    <property type="project" value="TreeGrafter"/>
</dbReference>
<evidence type="ECO:0000313" key="12">
    <source>
        <dbReference type="Proteomes" id="UP000533598"/>
    </source>
</evidence>
<dbReference type="Pfam" id="PF13231">
    <property type="entry name" value="PMT_2"/>
    <property type="match status" value="1"/>
</dbReference>
<dbReference type="Proteomes" id="UP000533598">
    <property type="component" value="Unassembled WGS sequence"/>
</dbReference>
<evidence type="ECO:0000256" key="2">
    <source>
        <dbReference type="ARBA" id="ARBA00022475"/>
    </source>
</evidence>
<dbReference type="InterPro" id="IPR038731">
    <property type="entry name" value="RgtA/B/C-like"/>
</dbReference>
<dbReference type="PANTHER" id="PTHR33908:SF3">
    <property type="entry name" value="UNDECAPRENYL PHOSPHATE-ALPHA-4-AMINO-4-DEOXY-L-ARABINOSE ARABINOSYL TRANSFERASE"/>
    <property type="match status" value="1"/>
</dbReference>
<evidence type="ECO:0000256" key="6">
    <source>
        <dbReference type="ARBA" id="ARBA00022989"/>
    </source>
</evidence>
<feature type="transmembrane region" description="Helical" evidence="8">
    <location>
        <begin position="136"/>
        <end position="152"/>
    </location>
</feature>
<dbReference type="GO" id="GO:0010041">
    <property type="term" value="P:response to iron(III) ion"/>
    <property type="evidence" value="ECO:0007669"/>
    <property type="project" value="TreeGrafter"/>
</dbReference>
<comment type="caution">
    <text evidence="11">The sequence shown here is derived from an EMBL/GenBank/DDBJ whole genome shotgun (WGS) entry which is preliminary data.</text>
</comment>
<evidence type="ECO:0000259" key="9">
    <source>
        <dbReference type="Pfam" id="PF13231"/>
    </source>
</evidence>
<evidence type="ECO:0000259" key="10">
    <source>
        <dbReference type="Pfam" id="PF24878"/>
    </source>
</evidence>
<dbReference type="InterPro" id="IPR056785">
    <property type="entry name" value="YkcA/B-like_C"/>
</dbReference>
<proteinExistence type="predicted"/>
<dbReference type="Pfam" id="PF24878">
    <property type="entry name" value="YkcB_C"/>
    <property type="match status" value="1"/>
</dbReference>
<keyword evidence="4 11" id="KW-0808">Transferase</keyword>
<protein>
    <submittedName>
        <fullName evidence="11">4-amino-4-deoxy-L-arabinose transferase-like glycosyltransferase</fullName>
    </submittedName>
</protein>
<name>A0A7W7FXL2_9PSEU</name>
<dbReference type="GO" id="GO:0009103">
    <property type="term" value="P:lipopolysaccharide biosynthetic process"/>
    <property type="evidence" value="ECO:0007669"/>
    <property type="project" value="UniProtKB-ARBA"/>
</dbReference>
<organism evidence="11 12">
    <name type="scientific">Crossiella cryophila</name>
    <dbReference type="NCBI Taxonomy" id="43355"/>
    <lineage>
        <taxon>Bacteria</taxon>
        <taxon>Bacillati</taxon>
        <taxon>Actinomycetota</taxon>
        <taxon>Actinomycetes</taxon>
        <taxon>Pseudonocardiales</taxon>
        <taxon>Pseudonocardiaceae</taxon>
        <taxon>Crossiella</taxon>
    </lineage>
</organism>
<comment type="subcellular location">
    <subcellularLocation>
        <location evidence="1">Cell membrane</location>
        <topology evidence="1">Multi-pass membrane protein</topology>
    </subcellularLocation>
</comment>
<sequence>MNRNTIAVTVLTLATFGLTFWAAGSVEPHYYYTVAVRAMSADWHAFLYGAIDPAGTLTVDKIPGALWAQALSVRLFGFHDWALLLPQALAAAATVPLLHDAVRRWAGTRAGLLAALVFALTPITVVLARVNIPDTLLVLALVGGAHATILALRSVRTWPLILAGIWVGLGFQVKLGQALLVLPALAIPYLVKASVPVRARIARVLLAGLTTAVVACAWLVLVALTPAAHRPYVDGSTANSVWDMAFRYNGLGRFVHTDAASGQVASFLADFGGPPGLGRLANAELGTQIAWLLPFAVLALVAGLVFGRRHGSTVDGWLLWGLWLGTHAVVFSAATGIHPYYAAALTPAIAALSGAGLVLLARLWSAGGTTAWLLPLGVAVTGAWAAVLSARAVEPSAAAEGLPGLTVLVLGLTTVTVVVLVVGALHPLPRLRIPAIGGAVLVLLAAPAVWSVEASGKPFPSLTALNPVAGPGNPLPAAGMAAMHGLPPDTPLPPELGDMHMVTPNRGLLSYVGQRHRGEKYLLAVPTVNTAAPYLRLGHSVLPMGGFTGAAGVPALSELDALVRTRALRFVMIGGFHGGMGGPIAQERQRWVAEHCLAVPFADYQGPSGPPDAPETLYDCQAGAR</sequence>
<evidence type="ECO:0000256" key="1">
    <source>
        <dbReference type="ARBA" id="ARBA00004651"/>
    </source>
</evidence>
<evidence type="ECO:0000256" key="8">
    <source>
        <dbReference type="SAM" id="Phobius"/>
    </source>
</evidence>
<dbReference type="InterPro" id="IPR050297">
    <property type="entry name" value="LipidA_mod_glycosyltrf_83"/>
</dbReference>
<feature type="transmembrane region" description="Helical" evidence="8">
    <location>
        <begin position="314"/>
        <end position="334"/>
    </location>
</feature>
<feature type="transmembrane region" description="Helical" evidence="8">
    <location>
        <begin position="340"/>
        <end position="360"/>
    </location>
</feature>
<feature type="domain" description="Glycosyltransferase RgtA/B/C/D-like" evidence="9">
    <location>
        <begin position="61"/>
        <end position="216"/>
    </location>
</feature>
<reference evidence="11 12" key="1">
    <citation type="submission" date="2020-08" db="EMBL/GenBank/DDBJ databases">
        <title>Sequencing the genomes of 1000 actinobacteria strains.</title>
        <authorList>
            <person name="Klenk H.-P."/>
        </authorList>
    </citation>
    <scope>NUCLEOTIDE SEQUENCE [LARGE SCALE GENOMIC DNA]</scope>
    <source>
        <strain evidence="11 12">DSM 44230</strain>
    </source>
</reference>
<keyword evidence="7 8" id="KW-0472">Membrane</keyword>
<feature type="transmembrane region" description="Helical" evidence="8">
    <location>
        <begin position="179"/>
        <end position="197"/>
    </location>
</feature>
<feature type="domain" description="Putative mannosyltransferase YkcA/B-like C-terminal" evidence="10">
    <location>
        <begin position="508"/>
        <end position="595"/>
    </location>
</feature>
<evidence type="ECO:0000256" key="7">
    <source>
        <dbReference type="ARBA" id="ARBA00023136"/>
    </source>
</evidence>